<protein>
    <submittedName>
        <fullName evidence="2">Uncharacterized protein</fullName>
    </submittedName>
</protein>
<accession>A0A914P515</accession>
<evidence type="ECO:0000313" key="2">
    <source>
        <dbReference type="WBParaSite" id="PDA_v2.g10163.t1"/>
    </source>
</evidence>
<name>A0A914P515_9BILA</name>
<dbReference type="AlphaFoldDB" id="A0A914P515"/>
<evidence type="ECO:0000313" key="1">
    <source>
        <dbReference type="Proteomes" id="UP000887578"/>
    </source>
</evidence>
<sequence>MITISLAATNESNPINNIDDLIECPCPIGIKDECIKQPICVYGINDNGVIFFNGKNDSLNLTNIALQRKAEINNTDDVLVNLYNPEIISMVIFYYGCQRCDDLKEIGNFTVPQLRKFLLSLYNQRMKYNIKYAQSDFVYVSDSINVQQPMPEIEVRPFWKNRLMLNQSCARKQLGFTQKHFIPAFLTQDFCILDYKSVNYLSINETYQTSNGEIIYSPTLSYIDLYSYNILPNSSYDIPADNVSGEHEACKMTLNLESDIQTMRFFCVCPTHSCTLKVTQKDPLHCCPYSMNIPFYANETYSHLEQTSDYMSVDEFFLQSKDSYCFFRWYVYGNVYVPYIDRVQSFLPNGYFFDTTYSSVTWNCPYWIYKKEHIEPIYITFYKNDTKELRDIFLKTTIDHSQIAGNMPSIGANCSFEGALSHPTYSASFGTTSEMFPCYKYYDLYSLLPVVPMMGINTIPVTIHAKGEYCYYYTVKLHRNHMLACNIPEIPPIMTILGCPENVNYDLKEVERMRYVVNSCPTMKSNETQWKYETKVNYPATLCGQFLRGLKLENGRYVPEETELRQVYLEDFEMIGTHVFFHGCGFNASQKLTICTCPSSLGNCDNLYTVGRC</sequence>
<dbReference type="Proteomes" id="UP000887578">
    <property type="component" value="Unplaced"/>
</dbReference>
<organism evidence="1 2">
    <name type="scientific">Panagrolaimus davidi</name>
    <dbReference type="NCBI Taxonomy" id="227884"/>
    <lineage>
        <taxon>Eukaryota</taxon>
        <taxon>Metazoa</taxon>
        <taxon>Ecdysozoa</taxon>
        <taxon>Nematoda</taxon>
        <taxon>Chromadorea</taxon>
        <taxon>Rhabditida</taxon>
        <taxon>Tylenchina</taxon>
        <taxon>Panagrolaimomorpha</taxon>
        <taxon>Panagrolaimoidea</taxon>
        <taxon>Panagrolaimidae</taxon>
        <taxon>Panagrolaimus</taxon>
    </lineage>
</organism>
<keyword evidence="1" id="KW-1185">Reference proteome</keyword>
<reference evidence="2" key="1">
    <citation type="submission" date="2022-11" db="UniProtKB">
        <authorList>
            <consortium name="WormBaseParasite"/>
        </authorList>
    </citation>
    <scope>IDENTIFICATION</scope>
</reference>
<dbReference type="WBParaSite" id="PDA_v2.g10163.t1">
    <property type="protein sequence ID" value="PDA_v2.g10163.t1"/>
    <property type="gene ID" value="PDA_v2.g10163"/>
</dbReference>
<proteinExistence type="predicted"/>